<comment type="caution">
    <text evidence="5">The sequence shown here is derived from an EMBL/GenBank/DDBJ whole genome shotgun (WGS) entry which is preliminary data.</text>
</comment>
<evidence type="ECO:0000256" key="3">
    <source>
        <dbReference type="HAMAP-Rule" id="MF_00376"/>
    </source>
</evidence>
<keyword evidence="6" id="KW-1185">Reference proteome</keyword>
<evidence type="ECO:0000256" key="1">
    <source>
        <dbReference type="ARBA" id="ARBA00022741"/>
    </source>
</evidence>
<dbReference type="RefSeq" id="WP_060917420.1">
    <property type="nucleotide sequence ID" value="NZ_CAUQTG010000002.1"/>
</dbReference>
<name>A0A134ANF8_9FUSO</name>
<dbReference type="Gene3D" id="3.40.50.300">
    <property type="entry name" value="P-loop containing nucleotide triphosphate hydrolases"/>
    <property type="match status" value="1"/>
</dbReference>
<comment type="subcellular location">
    <subcellularLocation>
        <location evidence="3">Cytoplasm</location>
    </subcellularLocation>
</comment>
<dbReference type="InterPro" id="IPR027417">
    <property type="entry name" value="P-loop_NTPase"/>
</dbReference>
<dbReference type="STRING" id="157687.HMPREF3180_00474"/>
<dbReference type="AlphaFoldDB" id="A0A134ANF8"/>
<comment type="function">
    <text evidence="3">Catalyzes the phosphorylation of the 3'-hydroxyl group of dephosphocoenzyme A to form coenzyme A.</text>
</comment>
<reference evidence="6" key="1">
    <citation type="submission" date="2016-01" db="EMBL/GenBank/DDBJ databases">
        <authorList>
            <person name="Mitreva M."/>
            <person name="Pepin K.H."/>
            <person name="Mihindukulasuriya K.A."/>
            <person name="Fulton R."/>
            <person name="Fronick C."/>
            <person name="O'Laughlin M."/>
            <person name="Miner T."/>
            <person name="Herter B."/>
            <person name="Rosa B.A."/>
            <person name="Cordes M."/>
            <person name="Tomlinson C."/>
            <person name="Wollam A."/>
            <person name="Palsikar V.B."/>
            <person name="Mardis E.R."/>
            <person name="Wilson R.K."/>
        </authorList>
    </citation>
    <scope>NUCLEOTIDE SEQUENCE [LARGE SCALE GENOMIC DNA]</scope>
    <source>
        <strain evidence="6">KA00185</strain>
    </source>
</reference>
<dbReference type="InterPro" id="IPR001977">
    <property type="entry name" value="Depp_CoAkinase"/>
</dbReference>
<keyword evidence="3" id="KW-0963">Cytoplasm</keyword>
<dbReference type="EMBL" id="LSDD01000030">
    <property type="protein sequence ID" value="KXB69226.1"/>
    <property type="molecule type" value="Genomic_DNA"/>
</dbReference>
<dbReference type="UniPathway" id="UPA00241">
    <property type="reaction ID" value="UER00356"/>
</dbReference>
<dbReference type="HAMAP" id="MF_00376">
    <property type="entry name" value="Dephospho_CoA_kinase"/>
    <property type="match status" value="1"/>
</dbReference>
<protein>
    <recommendedName>
        <fullName evidence="3 4">Dephospho-CoA kinase</fullName>
        <ecNumber evidence="3 4">2.7.1.24</ecNumber>
    </recommendedName>
    <alternativeName>
        <fullName evidence="3">Dephosphocoenzyme A kinase</fullName>
    </alternativeName>
</protein>
<dbReference type="Proteomes" id="UP000070483">
    <property type="component" value="Unassembled WGS sequence"/>
</dbReference>
<proteinExistence type="inferred from homology"/>
<comment type="similarity">
    <text evidence="3">Belongs to the CoaE family.</text>
</comment>
<comment type="catalytic activity">
    <reaction evidence="3">
        <text>3'-dephospho-CoA + ATP = ADP + CoA + H(+)</text>
        <dbReference type="Rhea" id="RHEA:18245"/>
        <dbReference type="ChEBI" id="CHEBI:15378"/>
        <dbReference type="ChEBI" id="CHEBI:30616"/>
        <dbReference type="ChEBI" id="CHEBI:57287"/>
        <dbReference type="ChEBI" id="CHEBI:57328"/>
        <dbReference type="ChEBI" id="CHEBI:456216"/>
        <dbReference type="EC" id="2.7.1.24"/>
    </reaction>
</comment>
<evidence type="ECO:0000313" key="5">
    <source>
        <dbReference type="EMBL" id="KXB69226.1"/>
    </source>
</evidence>
<keyword evidence="1 3" id="KW-0547">Nucleotide-binding</keyword>
<dbReference type="GO" id="GO:0015937">
    <property type="term" value="P:coenzyme A biosynthetic process"/>
    <property type="evidence" value="ECO:0007669"/>
    <property type="project" value="UniProtKB-UniRule"/>
</dbReference>
<evidence type="ECO:0000313" key="6">
    <source>
        <dbReference type="Proteomes" id="UP000070483"/>
    </source>
</evidence>
<sequence length="217" mass="25390">MVIGLTGGIGTGKSTVSQILKDRGFTVIDLDVISHEVVKFPSVVEKIIKNFGREVLVDNEDENYIVSRKKLGKIIFADKEKRFALNSIMHPEILRVMRKKILECKLKKEKDEKGKNKIIFVEIQLLFEVQWEKEFDYILLVAAKRDMQVKRILGRDKRSEKEAWDIINSQMSLDEKRGKSDFVIENDGNIDDLNREVDKFLKILEQQQFQKIKIHER</sequence>
<dbReference type="GO" id="GO:0005737">
    <property type="term" value="C:cytoplasm"/>
    <property type="evidence" value="ECO:0007669"/>
    <property type="project" value="UniProtKB-SubCell"/>
</dbReference>
<dbReference type="NCBIfam" id="TIGR00152">
    <property type="entry name" value="dephospho-CoA kinase"/>
    <property type="match status" value="1"/>
</dbReference>
<dbReference type="GO" id="GO:0004140">
    <property type="term" value="F:dephospho-CoA kinase activity"/>
    <property type="evidence" value="ECO:0007669"/>
    <property type="project" value="UniProtKB-UniRule"/>
</dbReference>
<dbReference type="Pfam" id="PF01121">
    <property type="entry name" value="CoaE"/>
    <property type="match status" value="1"/>
</dbReference>
<dbReference type="PANTHER" id="PTHR10695">
    <property type="entry name" value="DEPHOSPHO-COA KINASE-RELATED"/>
    <property type="match status" value="1"/>
</dbReference>
<keyword evidence="3" id="KW-0173">Coenzyme A biosynthesis</keyword>
<keyword evidence="2 3" id="KW-0067">ATP-binding</keyword>
<evidence type="ECO:0000256" key="4">
    <source>
        <dbReference type="NCBIfam" id="TIGR00152"/>
    </source>
</evidence>
<keyword evidence="3 5" id="KW-0418">Kinase</keyword>
<dbReference type="OrthoDB" id="9812943at2"/>
<dbReference type="GO" id="GO:0005524">
    <property type="term" value="F:ATP binding"/>
    <property type="evidence" value="ECO:0007669"/>
    <property type="project" value="UniProtKB-UniRule"/>
</dbReference>
<dbReference type="CDD" id="cd02022">
    <property type="entry name" value="DPCK"/>
    <property type="match status" value="1"/>
</dbReference>
<accession>A0A134ANF8</accession>
<dbReference type="PANTHER" id="PTHR10695:SF46">
    <property type="entry name" value="BIFUNCTIONAL COENZYME A SYNTHASE-RELATED"/>
    <property type="match status" value="1"/>
</dbReference>
<dbReference type="SUPFAM" id="SSF52540">
    <property type="entry name" value="P-loop containing nucleoside triphosphate hydrolases"/>
    <property type="match status" value="1"/>
</dbReference>
<keyword evidence="3" id="KW-0808">Transferase</keyword>
<dbReference type="PROSITE" id="PS51219">
    <property type="entry name" value="DPCK"/>
    <property type="match status" value="1"/>
</dbReference>
<organism evidence="5 6">
    <name type="scientific">Leptotrichia wadei</name>
    <dbReference type="NCBI Taxonomy" id="157687"/>
    <lineage>
        <taxon>Bacteria</taxon>
        <taxon>Fusobacteriati</taxon>
        <taxon>Fusobacteriota</taxon>
        <taxon>Fusobacteriia</taxon>
        <taxon>Fusobacteriales</taxon>
        <taxon>Leptotrichiaceae</taxon>
        <taxon>Leptotrichia</taxon>
    </lineage>
</organism>
<comment type="pathway">
    <text evidence="3">Cofactor biosynthesis; coenzyme A biosynthesis; CoA from (R)-pantothenate: step 5/5.</text>
</comment>
<dbReference type="EC" id="2.7.1.24" evidence="3 4"/>
<feature type="binding site" evidence="3">
    <location>
        <begin position="10"/>
        <end position="15"/>
    </location>
    <ligand>
        <name>ATP</name>
        <dbReference type="ChEBI" id="CHEBI:30616"/>
    </ligand>
</feature>
<gene>
    <name evidence="3" type="primary">coaE</name>
    <name evidence="5" type="ORF">HMPREF3180_00474</name>
</gene>
<evidence type="ECO:0000256" key="2">
    <source>
        <dbReference type="ARBA" id="ARBA00022840"/>
    </source>
</evidence>
<dbReference type="PATRIC" id="fig|157687.3.peg.475"/>